<dbReference type="InterPro" id="IPR028051">
    <property type="entry name" value="CheX-like_dom"/>
</dbReference>
<reference evidence="4" key="1">
    <citation type="submission" date="2010-02" db="EMBL/GenBank/DDBJ databases">
        <title>Complete sequence of Desulfurivibrio alkaliphilus AHT2.</title>
        <authorList>
            <consortium name="US DOE Joint Genome Institute"/>
            <person name="Pitluck S."/>
            <person name="Chertkov O."/>
            <person name="Detter J.C."/>
            <person name="Han C."/>
            <person name="Tapia R."/>
            <person name="Larimer F."/>
            <person name="Land M."/>
            <person name="Hauser L."/>
            <person name="Kyrpides N."/>
            <person name="Mikhailova N."/>
            <person name="Sorokin D.Y."/>
            <person name="Muyzer G."/>
            <person name="Woyke T."/>
        </authorList>
    </citation>
    <scope>NUCLEOTIDE SEQUENCE [LARGE SCALE GENOMIC DNA]</scope>
    <source>
        <strain evidence="4">DSM 19089 / UNIQEM U267 / AHT2</strain>
    </source>
</reference>
<name>D6Z1C1_DESAT</name>
<dbReference type="SUPFAM" id="SSF103039">
    <property type="entry name" value="CheC-like"/>
    <property type="match status" value="1"/>
</dbReference>
<dbReference type="RefSeq" id="WP_013162906.1">
    <property type="nucleotide sequence ID" value="NC_014216.1"/>
</dbReference>
<gene>
    <name evidence="3" type="ordered locus">DaAHT2_0672</name>
</gene>
<evidence type="ECO:0000259" key="2">
    <source>
        <dbReference type="Pfam" id="PF13690"/>
    </source>
</evidence>
<keyword evidence="1" id="KW-0145">Chemotaxis</keyword>
<dbReference type="OrthoDB" id="5452634at2"/>
<dbReference type="Pfam" id="PF13690">
    <property type="entry name" value="CheX"/>
    <property type="match status" value="1"/>
</dbReference>
<evidence type="ECO:0000256" key="1">
    <source>
        <dbReference type="ARBA" id="ARBA00022500"/>
    </source>
</evidence>
<organism evidence="3 4">
    <name type="scientific">Desulfurivibrio alkaliphilus (strain DSM 19089 / UNIQEM U267 / AHT2)</name>
    <dbReference type="NCBI Taxonomy" id="589865"/>
    <lineage>
        <taxon>Bacteria</taxon>
        <taxon>Pseudomonadati</taxon>
        <taxon>Thermodesulfobacteriota</taxon>
        <taxon>Desulfobulbia</taxon>
        <taxon>Desulfobulbales</taxon>
        <taxon>Desulfobulbaceae</taxon>
        <taxon>Desulfurivibrio</taxon>
    </lineage>
</organism>
<dbReference type="InterPro" id="IPR028976">
    <property type="entry name" value="CheC-like_sf"/>
</dbReference>
<proteinExistence type="predicted"/>
<evidence type="ECO:0000313" key="3">
    <source>
        <dbReference type="EMBL" id="ADH85376.1"/>
    </source>
</evidence>
<keyword evidence="4" id="KW-1185">Reference proteome</keyword>
<dbReference type="HOGENOM" id="CLU_131991_0_0_7"/>
<accession>D6Z1C1</accession>
<feature type="domain" description="Chemotaxis phosphatase CheX-like" evidence="2">
    <location>
        <begin position="53"/>
        <end position="145"/>
    </location>
</feature>
<dbReference type="GO" id="GO:0006935">
    <property type="term" value="P:chemotaxis"/>
    <property type="evidence" value="ECO:0007669"/>
    <property type="project" value="UniProtKB-KW"/>
</dbReference>
<evidence type="ECO:0000313" key="4">
    <source>
        <dbReference type="Proteomes" id="UP000001508"/>
    </source>
</evidence>
<protein>
    <submittedName>
        <fullName evidence="3">CheC domain protein</fullName>
    </submittedName>
</protein>
<dbReference type="Gene3D" id="3.40.1550.10">
    <property type="entry name" value="CheC-like"/>
    <property type="match status" value="1"/>
</dbReference>
<dbReference type="AlphaFoldDB" id="D6Z1C1"/>
<dbReference type="InParanoid" id="D6Z1C1"/>
<dbReference type="Proteomes" id="UP000001508">
    <property type="component" value="Chromosome"/>
</dbReference>
<dbReference type="eggNOG" id="COG1406">
    <property type="taxonomic scope" value="Bacteria"/>
</dbReference>
<dbReference type="STRING" id="589865.DaAHT2_0672"/>
<dbReference type="KEGG" id="dak:DaAHT2_0672"/>
<dbReference type="EMBL" id="CP001940">
    <property type="protein sequence ID" value="ADH85376.1"/>
    <property type="molecule type" value="Genomic_DNA"/>
</dbReference>
<sequence>MSNDKLNSGRVRRLMQAIGKRTIEYLKEELEIPVNKAYQAGEDVVRMQLRELTSILALDAEIRLLVAFSFDHDLAEKILTASAEGLQIADDERDEMREEAVAEMINIVAGNAIAGHETKGKTISITPPVVINEAKTITRHKGATFRTIQIVTGAGLMSIHFVGPKDFFTMNLDYAEGIND</sequence>